<comment type="caution">
    <text evidence="1">The sequence shown here is derived from an EMBL/GenBank/DDBJ whole genome shotgun (WGS) entry which is preliminary data.</text>
</comment>
<evidence type="ECO:0000313" key="2">
    <source>
        <dbReference type="Proteomes" id="UP001362999"/>
    </source>
</evidence>
<sequence>MGYLTLLHLTAGHLGARANEPVAVKRMYKRRNTPTDANPGKWVLNRLTSADEHSKILMEANVLFWATSIMNFTYSFIYHFIQNSSELPLFKIPEIRFVRAGVAIVHDQTTEHRGQTWRLLWGTVSILSIPSREDGFYKFINNGARQDASELSEFLAFTQHGAVYLSDLQGDSAVFSGAEIFGDGNVPSAFNSFPEEHCCNHICRWLELPKLAASANSDARSVISTHS</sequence>
<reference evidence="1 2" key="1">
    <citation type="journal article" date="2024" name="J Genomics">
        <title>Draft genome sequencing and assembly of Favolaschia claudopus CIRM-BRFM 2984 isolated from oak limbs.</title>
        <authorList>
            <person name="Navarro D."/>
            <person name="Drula E."/>
            <person name="Chaduli D."/>
            <person name="Cazenave R."/>
            <person name="Ahrendt S."/>
            <person name="Wang J."/>
            <person name="Lipzen A."/>
            <person name="Daum C."/>
            <person name="Barry K."/>
            <person name="Grigoriev I.V."/>
            <person name="Favel A."/>
            <person name="Rosso M.N."/>
            <person name="Martin F."/>
        </authorList>
    </citation>
    <scope>NUCLEOTIDE SEQUENCE [LARGE SCALE GENOMIC DNA]</scope>
    <source>
        <strain evidence="1 2">CIRM-BRFM 2984</strain>
    </source>
</reference>
<protein>
    <recommendedName>
        <fullName evidence="3">Alpha-type protein kinase domain-containing protein</fullName>
    </recommendedName>
</protein>
<accession>A0AAW0AD78</accession>
<evidence type="ECO:0000313" key="1">
    <source>
        <dbReference type="EMBL" id="KAK7007130.1"/>
    </source>
</evidence>
<proteinExistence type="predicted"/>
<dbReference type="Proteomes" id="UP001362999">
    <property type="component" value="Unassembled WGS sequence"/>
</dbReference>
<evidence type="ECO:0008006" key="3">
    <source>
        <dbReference type="Google" id="ProtNLM"/>
    </source>
</evidence>
<name>A0AAW0AD78_9AGAR</name>
<gene>
    <name evidence="1" type="ORF">R3P38DRAFT_3325563</name>
</gene>
<keyword evidence="2" id="KW-1185">Reference proteome</keyword>
<dbReference type="Gene3D" id="3.20.200.10">
    <property type="entry name" value="MHCK/EF2 kinase"/>
    <property type="match status" value="1"/>
</dbReference>
<dbReference type="AlphaFoldDB" id="A0AAW0AD78"/>
<organism evidence="1 2">
    <name type="scientific">Favolaschia claudopus</name>
    <dbReference type="NCBI Taxonomy" id="2862362"/>
    <lineage>
        <taxon>Eukaryota</taxon>
        <taxon>Fungi</taxon>
        <taxon>Dikarya</taxon>
        <taxon>Basidiomycota</taxon>
        <taxon>Agaricomycotina</taxon>
        <taxon>Agaricomycetes</taxon>
        <taxon>Agaricomycetidae</taxon>
        <taxon>Agaricales</taxon>
        <taxon>Marasmiineae</taxon>
        <taxon>Mycenaceae</taxon>
        <taxon>Favolaschia</taxon>
    </lineage>
</organism>
<dbReference type="EMBL" id="JAWWNJ010000072">
    <property type="protein sequence ID" value="KAK7007130.1"/>
    <property type="molecule type" value="Genomic_DNA"/>
</dbReference>